<protein>
    <recommendedName>
        <fullName evidence="8">DUF2178 domain-containing protein</fullName>
    </recommendedName>
</protein>
<evidence type="ECO:0000256" key="5">
    <source>
        <dbReference type="ARBA" id="ARBA00023136"/>
    </source>
</evidence>
<gene>
    <name evidence="7" type="ORF">NDES1114_LOCUS19341</name>
</gene>
<dbReference type="EMBL" id="HBGF01029170">
    <property type="protein sequence ID" value="CAD9124916.1"/>
    <property type="molecule type" value="Transcribed_RNA"/>
</dbReference>
<accession>A0A7S1M8N8</accession>
<feature type="transmembrane region" description="Helical" evidence="6">
    <location>
        <begin position="80"/>
        <end position="99"/>
    </location>
</feature>
<keyword evidence="4 6" id="KW-1133">Transmembrane helix</keyword>
<keyword evidence="3 6" id="KW-0812">Transmembrane</keyword>
<proteinExistence type="inferred from homology"/>
<dbReference type="Pfam" id="PF03647">
    <property type="entry name" value="Tmemb_14"/>
    <property type="match status" value="1"/>
</dbReference>
<feature type="transmembrane region" description="Helical" evidence="6">
    <location>
        <begin position="105"/>
        <end position="124"/>
    </location>
</feature>
<dbReference type="Gene3D" id="1.10.10.1740">
    <property type="entry name" value="Transmembrane protein 14-like"/>
    <property type="match status" value="1"/>
</dbReference>
<name>A0A7S1M8N8_NEODS</name>
<dbReference type="InterPro" id="IPR044890">
    <property type="entry name" value="TMEM14_sf"/>
</dbReference>
<sequence>MLDWVFATVVGFLITAGGCMGMVKKHSIPSLVAGCGFGALYLAAAYMMLFPPGLRKPRVGDSKNPAYQNAKARGRRRANVFAAFVSLALTATFLVRWQFFGAPTGMSLGVAALGLVSFALHTALSRS</sequence>
<comment type="similarity">
    <text evidence="2">Belongs to the TMEM14 family.</text>
</comment>
<evidence type="ECO:0000256" key="4">
    <source>
        <dbReference type="ARBA" id="ARBA00022989"/>
    </source>
</evidence>
<dbReference type="InterPro" id="IPR005349">
    <property type="entry name" value="TMEM14"/>
</dbReference>
<evidence type="ECO:0000256" key="1">
    <source>
        <dbReference type="ARBA" id="ARBA00004370"/>
    </source>
</evidence>
<keyword evidence="5 6" id="KW-0472">Membrane</keyword>
<evidence type="ECO:0000256" key="2">
    <source>
        <dbReference type="ARBA" id="ARBA00007590"/>
    </source>
</evidence>
<evidence type="ECO:0000256" key="3">
    <source>
        <dbReference type="ARBA" id="ARBA00022692"/>
    </source>
</evidence>
<dbReference type="AlphaFoldDB" id="A0A7S1M8N8"/>
<evidence type="ECO:0000256" key="6">
    <source>
        <dbReference type="SAM" id="Phobius"/>
    </source>
</evidence>
<dbReference type="GO" id="GO:0016020">
    <property type="term" value="C:membrane"/>
    <property type="evidence" value="ECO:0007669"/>
    <property type="project" value="UniProtKB-SubCell"/>
</dbReference>
<comment type="subcellular location">
    <subcellularLocation>
        <location evidence="1">Membrane</location>
    </subcellularLocation>
</comment>
<evidence type="ECO:0008006" key="8">
    <source>
        <dbReference type="Google" id="ProtNLM"/>
    </source>
</evidence>
<evidence type="ECO:0000313" key="7">
    <source>
        <dbReference type="EMBL" id="CAD9124916.1"/>
    </source>
</evidence>
<feature type="transmembrane region" description="Helical" evidence="6">
    <location>
        <begin position="31"/>
        <end position="49"/>
    </location>
</feature>
<organism evidence="7">
    <name type="scientific">Neobodo designis</name>
    <name type="common">Flagellated protozoan</name>
    <name type="synonym">Bodo designis</name>
    <dbReference type="NCBI Taxonomy" id="312471"/>
    <lineage>
        <taxon>Eukaryota</taxon>
        <taxon>Discoba</taxon>
        <taxon>Euglenozoa</taxon>
        <taxon>Kinetoplastea</taxon>
        <taxon>Metakinetoplastina</taxon>
        <taxon>Neobodonida</taxon>
        <taxon>Neobodo</taxon>
    </lineage>
</organism>
<reference evidence="7" key="1">
    <citation type="submission" date="2021-01" db="EMBL/GenBank/DDBJ databases">
        <authorList>
            <person name="Corre E."/>
            <person name="Pelletier E."/>
            <person name="Niang G."/>
            <person name="Scheremetjew M."/>
            <person name="Finn R."/>
            <person name="Kale V."/>
            <person name="Holt S."/>
            <person name="Cochrane G."/>
            <person name="Meng A."/>
            <person name="Brown T."/>
            <person name="Cohen L."/>
        </authorList>
    </citation>
    <scope>NUCLEOTIDE SEQUENCE</scope>
    <source>
        <strain evidence="7">CCAP 1951/1</strain>
    </source>
</reference>